<protein>
    <submittedName>
        <fullName evidence="1">Uncharacterized protein</fullName>
    </submittedName>
</protein>
<organism evidence="1 2">
    <name type="scientific">Lentzea atacamensis</name>
    <dbReference type="NCBI Taxonomy" id="531938"/>
    <lineage>
        <taxon>Bacteria</taxon>
        <taxon>Bacillati</taxon>
        <taxon>Actinomycetota</taxon>
        <taxon>Actinomycetes</taxon>
        <taxon>Pseudonocardiales</taxon>
        <taxon>Pseudonocardiaceae</taxon>
        <taxon>Lentzea</taxon>
    </lineage>
</organism>
<sequence length="117" mass="12628">MASKAFKSTGVNLESDVPNVLSIDVVSNFTDAMETGLVRVDTNYKPTRPGKHPVDLSMTDAVGAASTLVQAALSAYHQTDEVDALTVMRALTELDGEIHLLRSVLLRDMRNVPTSEV</sequence>
<dbReference type="EMBL" id="QGHB01000016">
    <property type="protein sequence ID" value="PWK81696.1"/>
    <property type="molecule type" value="Genomic_DNA"/>
</dbReference>
<dbReference type="Proteomes" id="UP000246005">
    <property type="component" value="Unassembled WGS sequence"/>
</dbReference>
<dbReference type="AlphaFoldDB" id="A0A316HKD0"/>
<evidence type="ECO:0000313" key="1">
    <source>
        <dbReference type="EMBL" id="PWK81696.1"/>
    </source>
</evidence>
<dbReference type="RefSeq" id="WP_109641170.1">
    <property type="nucleotide sequence ID" value="NZ_QGHB01000016.1"/>
</dbReference>
<comment type="caution">
    <text evidence="1">The sequence shown here is derived from an EMBL/GenBank/DDBJ whole genome shotgun (WGS) entry which is preliminary data.</text>
</comment>
<accession>A0A316HKD0</accession>
<evidence type="ECO:0000313" key="2">
    <source>
        <dbReference type="Proteomes" id="UP000246005"/>
    </source>
</evidence>
<proteinExistence type="predicted"/>
<gene>
    <name evidence="1" type="ORF">C8D88_116107</name>
</gene>
<reference evidence="1 2" key="1">
    <citation type="submission" date="2018-05" db="EMBL/GenBank/DDBJ databases">
        <title>Genomic Encyclopedia of Type Strains, Phase IV (KMG-IV): sequencing the most valuable type-strain genomes for metagenomic binning, comparative biology and taxonomic classification.</title>
        <authorList>
            <person name="Goeker M."/>
        </authorList>
    </citation>
    <scope>NUCLEOTIDE SEQUENCE [LARGE SCALE GENOMIC DNA]</scope>
    <source>
        <strain evidence="1 2">DSM 45480</strain>
    </source>
</reference>
<name>A0A316HKD0_9PSEU</name>